<dbReference type="Gene3D" id="3.30.300.30">
    <property type="match status" value="1"/>
</dbReference>
<gene>
    <name evidence="2" type="ORF">RF683_06085</name>
</gene>
<evidence type="ECO:0000313" key="3">
    <source>
        <dbReference type="Proteomes" id="UP001180481"/>
    </source>
</evidence>
<evidence type="ECO:0000313" key="2">
    <source>
        <dbReference type="EMBL" id="WMW77065.1"/>
    </source>
</evidence>
<dbReference type="InterPro" id="IPR045851">
    <property type="entry name" value="AMP-bd_C_sf"/>
</dbReference>
<dbReference type="SUPFAM" id="SSF56801">
    <property type="entry name" value="Acetyl-CoA synthetase-like"/>
    <property type="match status" value="1"/>
</dbReference>
<sequence>MSAFIHPDFKLNGQSYGLLELLALALQWSKEGMLYEKEIGNFLLDWLNNETHLMVTTSGSTGKPKKIYLSKSAMKASAEATASYFHLQPKDTALLCLSAQYIAGKMMLVRALQIGMHIDVIEPSTMPLQTLTKSYDFAAMVPLQVAQSLSDLSKIKTLLIGGAKLQPELVSKLAQLPTQIYETYGMTETITHIAVKRVGESNFSLLPHVKITVDERNCLVIHAPFISEEAIVTNDVVEVCSPTQFKLKGRWDNVINSGGIKIFPEELEDTLSAYITSRFFIAAQPDELLGEKVILVLESAPFELDNSVFEALTAYQKPKAVYFVPTFIETPTQKINRPKTLELISR</sequence>
<accession>A0ABY9R9N6</accession>
<dbReference type="InterPro" id="IPR042099">
    <property type="entry name" value="ANL_N_sf"/>
</dbReference>
<evidence type="ECO:0000259" key="1">
    <source>
        <dbReference type="Pfam" id="PF00501"/>
    </source>
</evidence>
<proteinExistence type="predicted"/>
<organism evidence="2 3">
    <name type="scientific">Flavobacterium nakdongensis</name>
    <dbReference type="NCBI Taxonomy" id="3073563"/>
    <lineage>
        <taxon>Bacteria</taxon>
        <taxon>Pseudomonadati</taxon>
        <taxon>Bacteroidota</taxon>
        <taxon>Flavobacteriia</taxon>
        <taxon>Flavobacteriales</taxon>
        <taxon>Flavobacteriaceae</taxon>
        <taxon>Flavobacterium</taxon>
    </lineage>
</organism>
<dbReference type="InterPro" id="IPR000873">
    <property type="entry name" value="AMP-dep_synth/lig_dom"/>
</dbReference>
<name>A0ABY9R9N6_9FLAO</name>
<dbReference type="PANTHER" id="PTHR43201:SF32">
    <property type="entry name" value="2-SUCCINYLBENZOATE--COA LIGASE, CHLOROPLASTIC_PEROXISOMAL"/>
    <property type="match status" value="1"/>
</dbReference>
<dbReference type="RefSeq" id="WP_309531450.1">
    <property type="nucleotide sequence ID" value="NZ_CP133721.1"/>
</dbReference>
<protein>
    <submittedName>
        <fullName evidence="2">AMP-binding protein</fullName>
    </submittedName>
</protein>
<dbReference type="EMBL" id="CP133721">
    <property type="protein sequence ID" value="WMW77065.1"/>
    <property type="molecule type" value="Genomic_DNA"/>
</dbReference>
<dbReference type="PANTHER" id="PTHR43201">
    <property type="entry name" value="ACYL-COA SYNTHETASE"/>
    <property type="match status" value="1"/>
</dbReference>
<dbReference type="Proteomes" id="UP001180481">
    <property type="component" value="Chromosome"/>
</dbReference>
<reference evidence="2" key="1">
    <citation type="submission" date="2023-09" db="EMBL/GenBank/DDBJ databases">
        <title>Flavobacterium sp. 20NA77.7 isolated from freshwater.</title>
        <authorList>
            <person name="Le V."/>
            <person name="Ko S.-R."/>
            <person name="Ahn C.-Y."/>
            <person name="Oh H.-M."/>
        </authorList>
    </citation>
    <scope>NUCLEOTIDE SEQUENCE</scope>
    <source>
        <strain evidence="2">20NA77.7</strain>
    </source>
</reference>
<keyword evidence="3" id="KW-1185">Reference proteome</keyword>
<dbReference type="Pfam" id="PF00501">
    <property type="entry name" value="AMP-binding"/>
    <property type="match status" value="1"/>
</dbReference>
<dbReference type="Gene3D" id="3.40.50.12780">
    <property type="entry name" value="N-terminal domain of ligase-like"/>
    <property type="match status" value="1"/>
</dbReference>
<feature type="domain" description="AMP-dependent synthetase/ligase" evidence="1">
    <location>
        <begin position="51"/>
        <end position="197"/>
    </location>
</feature>